<evidence type="ECO:0008006" key="6">
    <source>
        <dbReference type="Google" id="ProtNLM"/>
    </source>
</evidence>
<name>A0A167HQ32_9BURK</name>
<feature type="signal peptide" evidence="1">
    <location>
        <begin position="1"/>
        <end position="21"/>
    </location>
</feature>
<evidence type="ECO:0000313" key="2">
    <source>
        <dbReference type="EMBL" id="AOW13299.1"/>
    </source>
</evidence>
<organism evidence="2 5">
    <name type="scientific">Hydrogenophaga crassostreae</name>
    <dbReference type="NCBI Taxonomy" id="1763535"/>
    <lineage>
        <taxon>Bacteria</taxon>
        <taxon>Pseudomonadati</taxon>
        <taxon>Pseudomonadota</taxon>
        <taxon>Betaproteobacteria</taxon>
        <taxon>Burkholderiales</taxon>
        <taxon>Comamonadaceae</taxon>
        <taxon>Hydrogenophaga</taxon>
    </lineage>
</organism>
<evidence type="ECO:0000313" key="5">
    <source>
        <dbReference type="Proteomes" id="UP000185680"/>
    </source>
</evidence>
<evidence type="ECO:0000313" key="3">
    <source>
        <dbReference type="EMBL" id="OAD41580.1"/>
    </source>
</evidence>
<dbReference type="Proteomes" id="UP000185657">
    <property type="component" value="Unassembled WGS sequence"/>
</dbReference>
<protein>
    <recommendedName>
        <fullName evidence="6">Lipocalin-like domain-containing protein</fullName>
    </recommendedName>
</protein>
<feature type="chain" id="PRO_5044549606" description="Lipocalin-like domain-containing protein" evidence="1">
    <location>
        <begin position="22"/>
        <end position="164"/>
    </location>
</feature>
<dbReference type="EMBL" id="LVWD01000013">
    <property type="protein sequence ID" value="OAD41580.1"/>
    <property type="molecule type" value="Genomic_DNA"/>
</dbReference>
<evidence type="ECO:0000256" key="1">
    <source>
        <dbReference type="SAM" id="SignalP"/>
    </source>
</evidence>
<reference evidence="3 4" key="1">
    <citation type="submission" date="2016-02" db="EMBL/GenBank/DDBJ databases">
        <title>Draft genome sequence of Hydrogenophaga sp. LPB0072.</title>
        <authorList>
            <person name="Shin S.-K."/>
            <person name="Yi H."/>
        </authorList>
    </citation>
    <scope>NUCLEOTIDE SEQUENCE [LARGE SCALE GENOMIC DNA]</scope>
    <source>
        <strain evidence="3 4">LPB0072</strain>
    </source>
</reference>
<dbReference type="OrthoDB" id="8902110at2"/>
<dbReference type="RefSeq" id="WP_066089458.1">
    <property type="nucleotide sequence ID" value="NZ_CP017476.1"/>
</dbReference>
<evidence type="ECO:0000313" key="4">
    <source>
        <dbReference type="Proteomes" id="UP000185657"/>
    </source>
</evidence>
<reference evidence="2 5" key="2">
    <citation type="submission" date="2016-10" db="EMBL/GenBank/DDBJ databases">
        <title>Hydorgenophaga sp. LPB0072 isolated from gastropod.</title>
        <authorList>
            <person name="Kim E."/>
            <person name="Yi H."/>
        </authorList>
    </citation>
    <scope>NUCLEOTIDE SEQUENCE [LARGE SCALE GENOMIC DNA]</scope>
    <source>
        <strain evidence="2 5">LPB0072</strain>
    </source>
</reference>
<dbReference type="PROSITE" id="PS51257">
    <property type="entry name" value="PROKAR_LIPOPROTEIN"/>
    <property type="match status" value="1"/>
</dbReference>
<dbReference type="Proteomes" id="UP000185680">
    <property type="component" value="Chromosome"/>
</dbReference>
<sequence>MRISHWTQVSCLAVAALALTACGGGKDDPVVADTSVDAVAKYVGSWESECYSDSGASAEIRADLTKAAADTLGGKVVIYYYIGSSCSGPVVKDDKVLSNVSLKLAGNKAVGGVQADKFSGGSDQGSKQVLLYVNGDTLQIGDPDSTEDAEGYPTSFFEYAMKRI</sequence>
<proteinExistence type="predicted"/>
<keyword evidence="4" id="KW-1185">Reference proteome</keyword>
<accession>A0A167HQ32</accession>
<gene>
    <name evidence="2" type="ORF">LPB072_10975</name>
    <name evidence="3" type="ORF">LPB72_09590</name>
</gene>
<dbReference type="EMBL" id="CP017476">
    <property type="protein sequence ID" value="AOW13299.1"/>
    <property type="molecule type" value="Genomic_DNA"/>
</dbReference>
<dbReference type="KEGG" id="hyl:LPB072_10975"/>
<keyword evidence="1" id="KW-0732">Signal</keyword>
<dbReference type="AlphaFoldDB" id="A0A167HQ32"/>